<name>A0A6J7QSE5_9ZZZZ</name>
<dbReference type="EMBL" id="CAFBOZ010000243">
    <property type="protein sequence ID" value="CAB5017372.1"/>
    <property type="molecule type" value="Genomic_DNA"/>
</dbReference>
<organism evidence="1">
    <name type="scientific">freshwater metagenome</name>
    <dbReference type="NCBI Taxonomy" id="449393"/>
    <lineage>
        <taxon>unclassified sequences</taxon>
        <taxon>metagenomes</taxon>
        <taxon>ecological metagenomes</taxon>
    </lineage>
</organism>
<dbReference type="AlphaFoldDB" id="A0A6J7QSE5"/>
<proteinExistence type="predicted"/>
<sequence>MPTGAWLASGWYAVQPSRIPPMSRLLMSGGTAATSSQMLSALRRGNAMSRAPHISGTMKFPSGPDTAMIIAMIITMPWVPMSEL</sequence>
<evidence type="ECO:0000313" key="1">
    <source>
        <dbReference type="EMBL" id="CAB5017372.1"/>
    </source>
</evidence>
<reference evidence="1" key="1">
    <citation type="submission" date="2020-05" db="EMBL/GenBank/DDBJ databases">
        <authorList>
            <person name="Chiriac C."/>
            <person name="Salcher M."/>
            <person name="Ghai R."/>
            <person name="Kavagutti S V."/>
        </authorList>
    </citation>
    <scope>NUCLEOTIDE SEQUENCE</scope>
</reference>
<gene>
    <name evidence="1" type="ORF">UFOPK3992_01522</name>
</gene>
<accession>A0A6J7QSE5</accession>
<protein>
    <submittedName>
        <fullName evidence="1">Unannotated protein</fullName>
    </submittedName>
</protein>